<sequence>MAENKMKRKHLIYVDVLNIMSCFAVVMLHVSLNVFNPSDAYWTQSVLFQSIAIFAVPIFFMISGMNLIGYADKYDTKTFFKKRLWRVGRALILASVFCYILFCIFPFSFYGAEQYASGIGVGDFVSRFLTNSINDIYWFLYTIIYLYMLTPLLTQIRNDKNILQYLIVLQFSISILIPLIERLGVSKKYFGTLFNWPLFSSSALLYFLLGFYIANYLRKFPPLWLTGIICVISVGAMFFGGLYTNGYFAVRDIEYHSYVISTSSPLCVVEAVSLFLCAMQVEQRLQEMPPTVSHCIREISGASLGVYLFHILVINWMGKRNWGNASQFWGEHMGVRAIAVYLVTLIVVVTCRHILMQIKKVFTNRRLDRVA</sequence>
<evidence type="ECO:0000256" key="2">
    <source>
        <dbReference type="ARBA" id="ARBA00007400"/>
    </source>
</evidence>
<gene>
    <name evidence="7" type="ORF">AD0028_1729</name>
</gene>
<comment type="caution">
    <text evidence="7">The sequence shown here is derived from an EMBL/GenBank/DDBJ whole genome shotgun (WGS) entry which is preliminary data.</text>
</comment>
<evidence type="ECO:0000313" key="8">
    <source>
        <dbReference type="Proteomes" id="UP000193664"/>
    </source>
</evidence>
<dbReference type="EMBL" id="LNKF01000010">
    <property type="protein sequence ID" value="OSG91847.1"/>
    <property type="molecule type" value="Genomic_DNA"/>
</dbReference>
<dbReference type="RefSeq" id="WP_085379899.1">
    <property type="nucleotide sequence ID" value="NZ_JAHOIY010000005.1"/>
</dbReference>
<keyword evidence="7" id="KW-0012">Acyltransferase</keyword>
<dbReference type="AlphaFoldDB" id="A0A1X2ZAX9"/>
<evidence type="ECO:0000313" key="7">
    <source>
        <dbReference type="EMBL" id="OSG91847.1"/>
    </source>
</evidence>
<evidence type="ECO:0000256" key="5">
    <source>
        <dbReference type="ARBA" id="ARBA00022989"/>
    </source>
</evidence>
<evidence type="ECO:0000256" key="4">
    <source>
        <dbReference type="ARBA" id="ARBA00022692"/>
    </source>
</evidence>
<proteinExistence type="inferred from homology"/>
<name>A0A1X2ZAX9_BIFAD</name>
<keyword evidence="3" id="KW-1003">Cell membrane</keyword>
<accession>A0A1X2ZAX9</accession>
<dbReference type="Pfam" id="PF01757">
    <property type="entry name" value="Acyl_transf_3"/>
    <property type="match status" value="1"/>
</dbReference>
<dbReference type="InterPro" id="IPR002656">
    <property type="entry name" value="Acyl_transf_3_dom"/>
</dbReference>
<keyword evidence="4" id="KW-0812">Transmembrane</keyword>
<organism evidence="7 8">
    <name type="scientific">Bifidobacterium adolescentis</name>
    <dbReference type="NCBI Taxonomy" id="1680"/>
    <lineage>
        <taxon>Bacteria</taxon>
        <taxon>Bacillati</taxon>
        <taxon>Actinomycetota</taxon>
        <taxon>Actinomycetes</taxon>
        <taxon>Bifidobacteriales</taxon>
        <taxon>Bifidobacteriaceae</taxon>
        <taxon>Bifidobacterium</taxon>
    </lineage>
</organism>
<dbReference type="GO" id="GO:0005886">
    <property type="term" value="C:plasma membrane"/>
    <property type="evidence" value="ECO:0007669"/>
    <property type="project" value="UniProtKB-SubCell"/>
</dbReference>
<dbReference type="GO" id="GO:0016413">
    <property type="term" value="F:O-acetyltransferase activity"/>
    <property type="evidence" value="ECO:0007669"/>
    <property type="project" value="TreeGrafter"/>
</dbReference>
<keyword evidence="5" id="KW-1133">Transmembrane helix</keyword>
<dbReference type="Proteomes" id="UP000193664">
    <property type="component" value="Unassembled WGS sequence"/>
</dbReference>
<dbReference type="PANTHER" id="PTHR40074:SF2">
    <property type="entry name" value="O-ACETYLTRANSFERASE WECH"/>
    <property type="match status" value="1"/>
</dbReference>
<protein>
    <submittedName>
        <fullName evidence="7">Acyltransferase</fullName>
    </submittedName>
</protein>
<evidence type="ECO:0000256" key="6">
    <source>
        <dbReference type="ARBA" id="ARBA00023136"/>
    </source>
</evidence>
<comment type="subcellular location">
    <subcellularLocation>
        <location evidence="1">Cell membrane</location>
        <topology evidence="1">Multi-pass membrane protein</topology>
    </subcellularLocation>
</comment>
<dbReference type="PANTHER" id="PTHR40074">
    <property type="entry name" value="O-ACETYLTRANSFERASE WECH"/>
    <property type="match status" value="1"/>
</dbReference>
<reference evidence="7 8" key="1">
    <citation type="journal article" date="2016" name="Sci. Rep.">
        <title>Evaluation of genetic diversity among strains of the human gut commensal Bifidobacterium adolescentis.</title>
        <authorList>
            <person name="Duranti S."/>
            <person name="Milani C."/>
            <person name="Lugli G.A."/>
            <person name="Mancabelli L."/>
            <person name="Turroni F."/>
            <person name="Ferrario C."/>
            <person name="Mangifesta M."/>
            <person name="Viappiani A."/>
            <person name="Sanchez B."/>
            <person name="Margolles A."/>
            <person name="van Sinderen D."/>
            <person name="Ventura M."/>
        </authorList>
    </citation>
    <scope>NUCLEOTIDE SEQUENCE [LARGE SCALE GENOMIC DNA]</scope>
    <source>
        <strain evidence="7 8">AD2-8</strain>
    </source>
</reference>
<keyword evidence="6" id="KW-0472">Membrane</keyword>
<evidence type="ECO:0000256" key="3">
    <source>
        <dbReference type="ARBA" id="ARBA00022475"/>
    </source>
</evidence>
<comment type="similarity">
    <text evidence="2">Belongs to the acyltransferase 3 family.</text>
</comment>
<evidence type="ECO:0000256" key="1">
    <source>
        <dbReference type="ARBA" id="ARBA00004651"/>
    </source>
</evidence>
<dbReference type="GO" id="GO:0009246">
    <property type="term" value="P:enterobacterial common antigen biosynthetic process"/>
    <property type="evidence" value="ECO:0007669"/>
    <property type="project" value="TreeGrafter"/>
</dbReference>
<keyword evidence="7" id="KW-0808">Transferase</keyword>